<dbReference type="InterPro" id="IPR017853">
    <property type="entry name" value="GH"/>
</dbReference>
<evidence type="ECO:0000313" key="5">
    <source>
        <dbReference type="EMBL" id="KIL52899.1"/>
    </source>
</evidence>
<dbReference type="Gene3D" id="3.20.20.80">
    <property type="entry name" value="Glycosidases"/>
    <property type="match status" value="1"/>
</dbReference>
<proteinExistence type="inferred from homology"/>
<dbReference type="InterPro" id="IPR001944">
    <property type="entry name" value="Glycoside_Hdrlase_35"/>
</dbReference>
<sequence length="834" mass="95308">MDIFKSRAVRKVHSTFEFSKEKKGDSPMIELKEKKILIEGKPVILMCGEVHYYRLDKNDWQARIDQLKLSGCNAVATYIPWLCHQPEQHIIDIDGSTRPELDIIGFLDLCQKNDLYIFVRPGPFIMAEMKNEGIPHWVYSGCLEAIPVGWDGQDPTTKTLDYLNPGFLEATRAWYKIILPPIKERLYSNGGNVIAIQLDNEVGMLSWVSNTPDLTDHLLDDLSSWLLSYYDTKLDERYPGVFNRGEKIRNTQLRSPTEDYAPQFLKDLGYYMRDRFARYIHILRTYCEEEGILDIPFVVNIHGTGGGRGFTFPIGISQLYESYTQDEGYLSGSDIYFGDFNMDMFQDLYLINGFMDAVHLPDQPLTSVEFNCGDGNFGSTFGGRKDPSSVDLKMRMCVAQGNRLINYYLLTGGYNYRMDQKLNDGNDRIAFTGERHGFAAPISPEGELNFTFPRMAESISRVMAVSDKLAGMNEEKDAVAFAFIPDYYMTESRYPKSGKMKEILENIEQNRNGSSWEVVARAMLLKGFKFGSVDLQNQPINLAKIKTLVVPSARYLHKHIQEKLIQFMNNGGNVLLYGELPQFDMEGNPCSVLADEAGVRYKNTYRDSSEYYLSLESENLSRRYPEVRTHIAHTVEGGDSLTPLLRTYDTKEISGFESKIGRGKLIGLLTHYSCDLTFFGEIFDRLEMKRSLAHDYQHHGIFMTSVGNEDRERFIHILNLDGLEKEFHLFENEVKLFEGHKVALPAKRGLMLPVNVKLEKAIIRYATAEIKERACDHVTFAIQAEEQIIVIDTEHEITIEPSSLKAVKKGNMYSITANLYDCRGEDVTIRFNES</sequence>
<organism evidence="5 6">
    <name type="scientific">Jeotgalibacillus campisalis</name>
    <dbReference type="NCBI Taxonomy" id="220754"/>
    <lineage>
        <taxon>Bacteria</taxon>
        <taxon>Bacillati</taxon>
        <taxon>Bacillota</taxon>
        <taxon>Bacilli</taxon>
        <taxon>Bacillales</taxon>
        <taxon>Caryophanaceae</taxon>
        <taxon>Jeotgalibacillus</taxon>
    </lineage>
</organism>
<dbReference type="GO" id="GO:0004553">
    <property type="term" value="F:hydrolase activity, hydrolyzing O-glycosyl compounds"/>
    <property type="evidence" value="ECO:0007669"/>
    <property type="project" value="InterPro"/>
</dbReference>
<comment type="caution">
    <text evidence="5">The sequence shown here is derived from an EMBL/GenBank/DDBJ whole genome shotgun (WGS) entry which is preliminary data.</text>
</comment>
<dbReference type="PANTHER" id="PTHR23421">
    <property type="entry name" value="BETA-GALACTOSIDASE RELATED"/>
    <property type="match status" value="1"/>
</dbReference>
<reference evidence="5 6" key="1">
    <citation type="submission" date="2015-01" db="EMBL/GenBank/DDBJ databases">
        <title>Jeotgalibacillus campisalis genome sequencing.</title>
        <authorList>
            <person name="Goh K.M."/>
            <person name="Chan K.-G."/>
            <person name="Yaakop A.S."/>
            <person name="Ee R."/>
            <person name="Gan H.M."/>
            <person name="Chan C.S."/>
        </authorList>
    </citation>
    <scope>NUCLEOTIDE SEQUENCE [LARGE SCALE GENOMIC DNA]</scope>
    <source>
        <strain evidence="5 6">SF-57</strain>
    </source>
</reference>
<dbReference type="Proteomes" id="UP000031972">
    <property type="component" value="Unassembled WGS sequence"/>
</dbReference>
<feature type="domain" description="GLMA-like second" evidence="4">
    <location>
        <begin position="501"/>
        <end position="603"/>
    </location>
</feature>
<evidence type="ECO:0000259" key="4">
    <source>
        <dbReference type="Pfam" id="PF22369"/>
    </source>
</evidence>
<comment type="similarity">
    <text evidence="1 2">Belongs to the glycosyl hydrolase 35 family.</text>
</comment>
<gene>
    <name evidence="5" type="ORF">KR50_02280</name>
</gene>
<dbReference type="PATRIC" id="fig|220754.4.peg.231"/>
<evidence type="ECO:0000313" key="6">
    <source>
        <dbReference type="Proteomes" id="UP000031972"/>
    </source>
</evidence>
<dbReference type="Gene3D" id="3.40.50.880">
    <property type="match status" value="1"/>
</dbReference>
<dbReference type="InterPro" id="IPR031330">
    <property type="entry name" value="Gly_Hdrlase_35_cat"/>
</dbReference>
<accession>A0A0C2SG36</accession>
<evidence type="ECO:0000256" key="2">
    <source>
        <dbReference type="RuleBase" id="RU003679"/>
    </source>
</evidence>
<keyword evidence="5" id="KW-0378">Hydrolase</keyword>
<dbReference type="Pfam" id="PF01301">
    <property type="entry name" value="Glyco_hydro_35"/>
    <property type="match status" value="1"/>
</dbReference>
<dbReference type="AlphaFoldDB" id="A0A0C2SG36"/>
<dbReference type="SUPFAM" id="SSF51445">
    <property type="entry name" value="(Trans)glycosidases"/>
    <property type="match status" value="1"/>
</dbReference>
<dbReference type="InterPro" id="IPR054746">
    <property type="entry name" value="GLMA-like_second"/>
</dbReference>
<evidence type="ECO:0000256" key="1">
    <source>
        <dbReference type="ARBA" id="ARBA00009809"/>
    </source>
</evidence>
<feature type="domain" description="Glycoside hydrolase 35 catalytic" evidence="3">
    <location>
        <begin position="36"/>
        <end position="204"/>
    </location>
</feature>
<dbReference type="Pfam" id="PF22369">
    <property type="entry name" value="GLMA_2nd"/>
    <property type="match status" value="1"/>
</dbReference>
<dbReference type="EMBL" id="JXRR01000001">
    <property type="protein sequence ID" value="KIL52899.1"/>
    <property type="molecule type" value="Genomic_DNA"/>
</dbReference>
<keyword evidence="6" id="KW-1185">Reference proteome</keyword>
<name>A0A0C2SG36_9BACL</name>
<evidence type="ECO:0000259" key="3">
    <source>
        <dbReference type="Pfam" id="PF01301"/>
    </source>
</evidence>
<dbReference type="InterPro" id="IPR029062">
    <property type="entry name" value="Class_I_gatase-like"/>
</dbReference>
<protein>
    <submittedName>
        <fullName evidence="5">Glycosyl hydrolase</fullName>
    </submittedName>
</protein>
<dbReference type="GO" id="GO:0005975">
    <property type="term" value="P:carbohydrate metabolic process"/>
    <property type="evidence" value="ECO:0007669"/>
    <property type="project" value="InterPro"/>
</dbReference>